<name>A0A382NP16_9ZZZZ</name>
<accession>A0A382NP16</accession>
<sequence>MKDQIVDMLKMAHPWQPEWVVTSEDVDKYLKELDDTKPAHVLARHWYPPYLVYLNIEANGEEEVYFLMSKWNNEYDPVLSEKMKDKPITDNEIKNEEFVRECDKEDCPMFILTKDCLKSGTWKQFFVDGMDEGKSLTSDGINNWDEVVDNIKDPKLKQRAMDTNTLYGDEYPDETHIVYGVLKITSEEMEELCYSLMSDSQEKGEKR</sequence>
<gene>
    <name evidence="1" type="ORF">METZ01_LOCUS315793</name>
</gene>
<organism evidence="1">
    <name type="scientific">marine metagenome</name>
    <dbReference type="NCBI Taxonomy" id="408172"/>
    <lineage>
        <taxon>unclassified sequences</taxon>
        <taxon>metagenomes</taxon>
        <taxon>ecological metagenomes</taxon>
    </lineage>
</organism>
<dbReference type="EMBL" id="UINC01101818">
    <property type="protein sequence ID" value="SVC62939.1"/>
    <property type="molecule type" value="Genomic_DNA"/>
</dbReference>
<protein>
    <submittedName>
        <fullName evidence="1">Uncharacterized protein</fullName>
    </submittedName>
</protein>
<evidence type="ECO:0000313" key="1">
    <source>
        <dbReference type="EMBL" id="SVC62939.1"/>
    </source>
</evidence>
<reference evidence="1" key="1">
    <citation type="submission" date="2018-05" db="EMBL/GenBank/DDBJ databases">
        <authorList>
            <person name="Lanie J.A."/>
            <person name="Ng W.-L."/>
            <person name="Kazmierczak K.M."/>
            <person name="Andrzejewski T.M."/>
            <person name="Davidsen T.M."/>
            <person name="Wayne K.J."/>
            <person name="Tettelin H."/>
            <person name="Glass J.I."/>
            <person name="Rusch D."/>
            <person name="Podicherti R."/>
            <person name="Tsui H.-C.T."/>
            <person name="Winkler M.E."/>
        </authorList>
    </citation>
    <scope>NUCLEOTIDE SEQUENCE</scope>
</reference>
<proteinExistence type="predicted"/>
<dbReference type="AlphaFoldDB" id="A0A382NP16"/>